<sequence>MIHMVTPVWNYSCAEY</sequence>
<reference evidence="1" key="1">
    <citation type="submission" date="2014-09" db="EMBL/GenBank/DDBJ databases">
        <authorList>
            <person name="Magalhaes I.L.F."/>
            <person name="Oliveira U."/>
            <person name="Santos F.R."/>
            <person name="Vidigal T.H.D.A."/>
            <person name="Brescovit A.D."/>
            <person name="Santos A.J."/>
        </authorList>
    </citation>
    <scope>NUCLEOTIDE SEQUENCE</scope>
    <source>
        <tissue evidence="1">Shoot tissue taken approximately 20 cm above the soil surface</tissue>
    </source>
</reference>
<organism evidence="1">
    <name type="scientific">Arundo donax</name>
    <name type="common">Giant reed</name>
    <name type="synonym">Donax arundinaceus</name>
    <dbReference type="NCBI Taxonomy" id="35708"/>
    <lineage>
        <taxon>Eukaryota</taxon>
        <taxon>Viridiplantae</taxon>
        <taxon>Streptophyta</taxon>
        <taxon>Embryophyta</taxon>
        <taxon>Tracheophyta</taxon>
        <taxon>Spermatophyta</taxon>
        <taxon>Magnoliopsida</taxon>
        <taxon>Liliopsida</taxon>
        <taxon>Poales</taxon>
        <taxon>Poaceae</taxon>
        <taxon>PACMAD clade</taxon>
        <taxon>Arundinoideae</taxon>
        <taxon>Arundineae</taxon>
        <taxon>Arundo</taxon>
    </lineage>
</organism>
<evidence type="ECO:0000313" key="1">
    <source>
        <dbReference type="EMBL" id="JAD66699.1"/>
    </source>
</evidence>
<dbReference type="AlphaFoldDB" id="A0A0A9BRT3"/>
<protein>
    <submittedName>
        <fullName evidence="1">Uncharacterized protein</fullName>
    </submittedName>
</protein>
<reference evidence="1" key="2">
    <citation type="journal article" date="2015" name="Data Brief">
        <title>Shoot transcriptome of the giant reed, Arundo donax.</title>
        <authorList>
            <person name="Barrero R.A."/>
            <person name="Guerrero F.D."/>
            <person name="Moolhuijzen P."/>
            <person name="Goolsby J.A."/>
            <person name="Tidwell J."/>
            <person name="Bellgard S.E."/>
            <person name="Bellgard M.I."/>
        </authorList>
    </citation>
    <scope>NUCLEOTIDE SEQUENCE</scope>
    <source>
        <tissue evidence="1">Shoot tissue taken approximately 20 cm above the soil surface</tissue>
    </source>
</reference>
<dbReference type="EMBL" id="GBRH01231196">
    <property type="protein sequence ID" value="JAD66699.1"/>
    <property type="molecule type" value="Transcribed_RNA"/>
</dbReference>
<accession>A0A0A9BRT3</accession>
<proteinExistence type="predicted"/>
<name>A0A0A9BRT3_ARUDO</name>